<proteinExistence type="predicted"/>
<organism evidence="3 4">
    <name type="scientific">Leishmania braziliensis MHOM/BR/75/M2904</name>
    <dbReference type="NCBI Taxonomy" id="420245"/>
    <lineage>
        <taxon>Eukaryota</taxon>
        <taxon>Discoba</taxon>
        <taxon>Euglenozoa</taxon>
        <taxon>Kinetoplastea</taxon>
        <taxon>Metakinetoplastina</taxon>
        <taxon>Trypanosomatida</taxon>
        <taxon>Trypanosomatidae</taxon>
        <taxon>Leishmaniinae</taxon>
        <taxon>Leishmania</taxon>
        <taxon>Leishmania braziliensis species complex</taxon>
    </lineage>
</organism>
<accession>A0A3P3ZIU5</accession>
<dbReference type="Proteomes" id="UP000319462">
    <property type="component" value="Chromosome 35"/>
</dbReference>
<dbReference type="AlphaFoldDB" id="A0A3P3ZIU5"/>
<feature type="compositionally biased region" description="Polar residues" evidence="2">
    <location>
        <begin position="21"/>
        <end position="32"/>
    </location>
</feature>
<evidence type="ECO:0000313" key="4">
    <source>
        <dbReference type="Proteomes" id="UP000319462"/>
    </source>
</evidence>
<protein>
    <submittedName>
        <fullName evidence="3">Hypothetical_protein</fullName>
    </submittedName>
</protein>
<feature type="region of interest" description="Disordered" evidence="2">
    <location>
        <begin position="1"/>
        <end position="34"/>
    </location>
</feature>
<reference evidence="3 4" key="1">
    <citation type="submission" date="2018-09" db="EMBL/GenBank/DDBJ databases">
        <authorList>
            <person name="Peiro R."/>
            <person name="Begona"/>
            <person name="Cbmso G."/>
            <person name="Lopez M."/>
            <person name="Gonzalez S."/>
        </authorList>
    </citation>
    <scope>NUCLEOTIDE SEQUENCE [LARGE SCALE GENOMIC DNA]</scope>
</reference>
<feature type="coiled-coil region" evidence="1">
    <location>
        <begin position="54"/>
        <end position="81"/>
    </location>
</feature>
<keyword evidence="1" id="KW-0175">Coiled coil</keyword>
<dbReference type="EMBL" id="LS997634">
    <property type="protein sequence ID" value="SYZ70178.1"/>
    <property type="molecule type" value="Genomic_DNA"/>
</dbReference>
<evidence type="ECO:0000313" key="3">
    <source>
        <dbReference type="EMBL" id="SYZ70178.1"/>
    </source>
</evidence>
<sequence length="106" mass="11040">MSATTAESATPVCGSSGAAVKTSSLQRSQSTHAPAPADAALFLQQLDEDVARDVQAAQARAAILQEEVDSLLARVVSARDATAAGMEDDRDAVLERVMAIRQARSD</sequence>
<evidence type="ECO:0000256" key="1">
    <source>
        <dbReference type="SAM" id="Coils"/>
    </source>
</evidence>
<gene>
    <name evidence="3" type="ORF">LBRM2904_35.3660</name>
</gene>
<evidence type="ECO:0000256" key="2">
    <source>
        <dbReference type="SAM" id="MobiDB-lite"/>
    </source>
</evidence>
<name>A0A3P3ZIU5_LEIBR</name>